<dbReference type="EMBL" id="LEPB01000004">
    <property type="protein sequence ID" value="RCA11090.1"/>
    <property type="molecule type" value="Genomic_DNA"/>
</dbReference>
<comment type="caution">
    <text evidence="1">The sequence shown here is derived from an EMBL/GenBank/DDBJ whole genome shotgun (WGS) entry which is preliminary data.</text>
</comment>
<reference evidence="1 2" key="1">
    <citation type="submission" date="2015-06" db="EMBL/GenBank/DDBJ databases">
        <title>The Genome Sequence of Enterococcus durans 4EA1.</title>
        <authorList>
            <consortium name="The Broad Institute Genomics Platform"/>
            <consortium name="The Broad Institute Genome Sequencing Center for Infectious Disease"/>
            <person name="Earl A.M."/>
            <person name="Van Tyne D."/>
            <person name="Lebreton F."/>
            <person name="Saavedra J.T."/>
            <person name="Gilmore M.S."/>
            <person name="Manson Mcguire A."/>
            <person name="Clock S."/>
            <person name="Crupain M."/>
            <person name="Rangan U."/>
            <person name="Young S."/>
            <person name="Abouelleil A."/>
            <person name="Cao P."/>
            <person name="Chapman S.B."/>
            <person name="Griggs A."/>
            <person name="Priest M."/>
            <person name="Shea T."/>
            <person name="Wortman J."/>
            <person name="Nusbaum C."/>
            <person name="Birren B."/>
        </authorList>
    </citation>
    <scope>NUCLEOTIDE SEQUENCE [LARGE SCALE GENOMIC DNA]</scope>
    <source>
        <strain evidence="1 2">4EA1</strain>
    </source>
</reference>
<organism evidence="1 2">
    <name type="scientific">Enterococcus durans</name>
    <dbReference type="NCBI Taxonomy" id="53345"/>
    <lineage>
        <taxon>Bacteria</taxon>
        <taxon>Bacillati</taxon>
        <taxon>Bacillota</taxon>
        <taxon>Bacilli</taxon>
        <taxon>Lactobacillales</taxon>
        <taxon>Enterococcaceae</taxon>
        <taxon>Enterococcus</taxon>
    </lineage>
</organism>
<name>A0A367CGG8_9ENTE</name>
<dbReference type="AlphaFoldDB" id="A0A367CGG8"/>
<proteinExistence type="predicted"/>
<sequence>MRIEQERLGQKCLTPRNKPKFTKIAFQIFVNFGLFPKELLLLSPFIRESVAKLIFRFVPHPLNLKKSTEANCQREKRNPQKCEKCFFEFLLIFEVYHFYRYLFLHITTQIA</sequence>
<evidence type="ECO:0000313" key="1">
    <source>
        <dbReference type="EMBL" id="RCA11090.1"/>
    </source>
</evidence>
<accession>A0A367CGG8</accession>
<gene>
    <name evidence="1" type="ORF">EA71_01845</name>
</gene>
<dbReference type="Proteomes" id="UP000252797">
    <property type="component" value="Unassembled WGS sequence"/>
</dbReference>
<evidence type="ECO:0000313" key="2">
    <source>
        <dbReference type="Proteomes" id="UP000252797"/>
    </source>
</evidence>
<protein>
    <submittedName>
        <fullName evidence="1">Uncharacterized protein</fullName>
    </submittedName>
</protein>